<evidence type="ECO:0000256" key="1">
    <source>
        <dbReference type="SAM" id="SignalP"/>
    </source>
</evidence>
<feature type="signal peptide" evidence="1">
    <location>
        <begin position="1"/>
        <end position="20"/>
    </location>
</feature>
<reference evidence="2 3" key="1">
    <citation type="submission" date="2015-09" db="EMBL/GenBank/DDBJ databases">
        <title>Draft genome of the parasitic nematode Teladorsagia circumcincta isolate WARC Sus (inbred).</title>
        <authorList>
            <person name="Mitreva M."/>
        </authorList>
    </citation>
    <scope>NUCLEOTIDE SEQUENCE [LARGE SCALE GENOMIC DNA]</scope>
    <source>
        <strain evidence="2 3">S</strain>
    </source>
</reference>
<keyword evidence="3" id="KW-1185">Reference proteome</keyword>
<evidence type="ECO:0008006" key="4">
    <source>
        <dbReference type="Google" id="ProtNLM"/>
    </source>
</evidence>
<dbReference type="EMBL" id="KZ346378">
    <property type="protein sequence ID" value="PIO70139.1"/>
    <property type="molecule type" value="Genomic_DNA"/>
</dbReference>
<sequence length="117" mass="13196">MSHTKTLLIFLLGTFAVTDGIKCIYGADNGWKGWHPKIFQENAYNRFCLNITMPIDVGNSTLFLSDVFNRCTRDGCFTDKNRTACCCSYDLCNSTPGYIRLLFIPFASIVTYQLLAV</sequence>
<dbReference type="OrthoDB" id="5859803at2759"/>
<organism evidence="2 3">
    <name type="scientific">Teladorsagia circumcincta</name>
    <name type="common">Brown stomach worm</name>
    <name type="synonym">Ostertagia circumcincta</name>
    <dbReference type="NCBI Taxonomy" id="45464"/>
    <lineage>
        <taxon>Eukaryota</taxon>
        <taxon>Metazoa</taxon>
        <taxon>Ecdysozoa</taxon>
        <taxon>Nematoda</taxon>
        <taxon>Chromadorea</taxon>
        <taxon>Rhabditida</taxon>
        <taxon>Rhabditina</taxon>
        <taxon>Rhabditomorpha</taxon>
        <taxon>Strongyloidea</taxon>
        <taxon>Trichostrongylidae</taxon>
        <taxon>Teladorsagia</taxon>
    </lineage>
</organism>
<feature type="chain" id="PRO_5013816155" description="ET module" evidence="1">
    <location>
        <begin position="21"/>
        <end position="117"/>
    </location>
</feature>
<evidence type="ECO:0000313" key="2">
    <source>
        <dbReference type="EMBL" id="PIO70139.1"/>
    </source>
</evidence>
<gene>
    <name evidence="2" type="ORF">TELCIR_08016</name>
</gene>
<dbReference type="Proteomes" id="UP000230423">
    <property type="component" value="Unassembled WGS sequence"/>
</dbReference>
<keyword evidence="1" id="KW-0732">Signal</keyword>
<protein>
    <recommendedName>
        <fullName evidence="4">ET module</fullName>
    </recommendedName>
</protein>
<accession>A0A2G9UIR6</accession>
<dbReference type="AlphaFoldDB" id="A0A2G9UIR6"/>
<proteinExistence type="predicted"/>
<name>A0A2G9UIR6_TELCI</name>
<evidence type="ECO:0000313" key="3">
    <source>
        <dbReference type="Proteomes" id="UP000230423"/>
    </source>
</evidence>